<evidence type="ECO:0000256" key="1">
    <source>
        <dbReference type="ARBA" id="ARBA00022723"/>
    </source>
</evidence>
<feature type="zinc finger region" description="dksA C4-type" evidence="4">
    <location>
        <begin position="91"/>
        <end position="115"/>
    </location>
</feature>
<dbReference type="PANTHER" id="PTHR33823">
    <property type="entry name" value="RNA POLYMERASE-BINDING TRANSCRIPTION FACTOR DKSA-RELATED"/>
    <property type="match status" value="1"/>
</dbReference>
<keyword evidence="1" id="KW-0479">Metal-binding</keyword>
<keyword evidence="8" id="KW-1185">Reference proteome</keyword>
<dbReference type="InterPro" id="IPR020458">
    <property type="entry name" value="Znf_DskA_TraR_CS"/>
</dbReference>
<dbReference type="SUPFAM" id="SSF57716">
    <property type="entry name" value="Glucocorticoid receptor-like (DNA-binding domain)"/>
    <property type="match status" value="1"/>
</dbReference>
<dbReference type="Gene3D" id="1.20.120.910">
    <property type="entry name" value="DksA, coiled-coil domain"/>
    <property type="match status" value="1"/>
</dbReference>
<dbReference type="Pfam" id="PF01258">
    <property type="entry name" value="zf-dskA_traR"/>
    <property type="match status" value="1"/>
</dbReference>
<evidence type="ECO:0000256" key="2">
    <source>
        <dbReference type="ARBA" id="ARBA00022771"/>
    </source>
</evidence>
<keyword evidence="3" id="KW-0862">Zinc</keyword>
<evidence type="ECO:0000313" key="8">
    <source>
        <dbReference type="Proteomes" id="UP001501690"/>
    </source>
</evidence>
<dbReference type="InterPro" id="IPR000962">
    <property type="entry name" value="Znf_DskA_TraR"/>
</dbReference>
<comment type="caution">
    <text evidence="7">The sequence shown here is derived from an EMBL/GenBank/DDBJ whole genome shotgun (WGS) entry which is preliminary data.</text>
</comment>
<proteinExistence type="predicted"/>
<reference evidence="7 8" key="1">
    <citation type="journal article" date="2019" name="Int. J. Syst. Evol. Microbiol.">
        <title>The Global Catalogue of Microorganisms (GCM) 10K type strain sequencing project: providing services to taxonomists for standard genome sequencing and annotation.</title>
        <authorList>
            <consortium name="The Broad Institute Genomics Platform"/>
            <consortium name="The Broad Institute Genome Sequencing Center for Infectious Disease"/>
            <person name="Wu L."/>
            <person name="Ma J."/>
        </authorList>
    </citation>
    <scope>NUCLEOTIDE SEQUENCE [LARGE SCALE GENOMIC DNA]</scope>
    <source>
        <strain evidence="7 8">JCM 15577</strain>
    </source>
</reference>
<gene>
    <name evidence="7" type="ORF">GCM10009808_14610</name>
</gene>
<organism evidence="7 8">
    <name type="scientific">Microbacterium sediminicola</name>
    <dbReference type="NCBI Taxonomy" id="415210"/>
    <lineage>
        <taxon>Bacteria</taxon>
        <taxon>Bacillati</taxon>
        <taxon>Actinomycetota</taxon>
        <taxon>Actinomycetes</taxon>
        <taxon>Micrococcales</taxon>
        <taxon>Microbacteriaceae</taxon>
        <taxon>Microbacterium</taxon>
    </lineage>
</organism>
<evidence type="ECO:0000313" key="7">
    <source>
        <dbReference type="EMBL" id="GAA1698202.1"/>
    </source>
</evidence>
<feature type="domain" description="Zinc finger DksA/TraR C4-type" evidence="6">
    <location>
        <begin position="86"/>
        <end position="116"/>
    </location>
</feature>
<dbReference type="Proteomes" id="UP001501690">
    <property type="component" value="Unassembled WGS sequence"/>
</dbReference>
<feature type="region of interest" description="Disordered" evidence="5">
    <location>
        <begin position="33"/>
        <end position="53"/>
    </location>
</feature>
<accession>A0ABN2I4C7</accession>
<name>A0ABN2I4C7_9MICO</name>
<evidence type="ECO:0000256" key="5">
    <source>
        <dbReference type="SAM" id="MobiDB-lite"/>
    </source>
</evidence>
<sequence length="117" mass="12691">MSDPPSSAENGALLARARAAALARRDELASAAAQLRRDRGAETADDEHDPEGVTLSMEWERIEGLRLAAERDVVEIDDALTRWRAGTYGRCEGCGRDIRAGRLEVLPTARRCIACAA</sequence>
<dbReference type="EMBL" id="BAAAPL010000001">
    <property type="protein sequence ID" value="GAA1698202.1"/>
    <property type="molecule type" value="Genomic_DNA"/>
</dbReference>
<evidence type="ECO:0000256" key="3">
    <source>
        <dbReference type="ARBA" id="ARBA00022833"/>
    </source>
</evidence>
<keyword evidence="2" id="KW-0863">Zinc-finger</keyword>
<protein>
    <submittedName>
        <fullName evidence="7">TraR/DksA C4-type zinc finger protein</fullName>
    </submittedName>
</protein>
<dbReference type="PANTHER" id="PTHR33823:SF4">
    <property type="entry name" value="GENERAL STRESS PROTEIN 16O"/>
    <property type="match status" value="1"/>
</dbReference>
<evidence type="ECO:0000259" key="6">
    <source>
        <dbReference type="Pfam" id="PF01258"/>
    </source>
</evidence>
<evidence type="ECO:0000256" key="4">
    <source>
        <dbReference type="PROSITE-ProRule" id="PRU00510"/>
    </source>
</evidence>
<dbReference type="PROSITE" id="PS51128">
    <property type="entry name" value="ZF_DKSA_2"/>
    <property type="match status" value="1"/>
</dbReference>
<dbReference type="RefSeq" id="WP_344070930.1">
    <property type="nucleotide sequence ID" value="NZ_BAAAPL010000001.1"/>
</dbReference>
<dbReference type="PROSITE" id="PS01102">
    <property type="entry name" value="ZF_DKSA_1"/>
    <property type="match status" value="1"/>
</dbReference>